<dbReference type="AlphaFoldDB" id="A0A2Z6LQ29"/>
<dbReference type="InterPro" id="IPR038765">
    <property type="entry name" value="Papain-like_cys_pep_sf"/>
</dbReference>
<evidence type="ECO:0000259" key="6">
    <source>
        <dbReference type="SMART" id="SM00645"/>
    </source>
</evidence>
<keyword evidence="4" id="KW-0788">Thiol protease</keyword>
<evidence type="ECO:0000256" key="5">
    <source>
        <dbReference type="SAM" id="MobiDB-lite"/>
    </source>
</evidence>
<dbReference type="OrthoDB" id="1432854at2759"/>
<dbReference type="Proteomes" id="UP000242715">
    <property type="component" value="Unassembled WGS sequence"/>
</dbReference>
<proteinExistence type="inferred from homology"/>
<dbReference type="Gene3D" id="3.90.70.10">
    <property type="entry name" value="Cysteine proteinases"/>
    <property type="match status" value="1"/>
</dbReference>
<feature type="region of interest" description="Disordered" evidence="5">
    <location>
        <begin position="60"/>
        <end position="89"/>
    </location>
</feature>
<keyword evidence="8" id="KW-1185">Reference proteome</keyword>
<keyword evidence="3" id="KW-0378">Hydrolase</keyword>
<dbReference type="InterPro" id="IPR000668">
    <property type="entry name" value="Peptidase_C1A_C"/>
</dbReference>
<dbReference type="GO" id="GO:0008234">
    <property type="term" value="F:cysteine-type peptidase activity"/>
    <property type="evidence" value="ECO:0007669"/>
    <property type="project" value="UniProtKB-KW"/>
</dbReference>
<evidence type="ECO:0000256" key="1">
    <source>
        <dbReference type="ARBA" id="ARBA00008455"/>
    </source>
</evidence>
<dbReference type="EMBL" id="DF973208">
    <property type="protein sequence ID" value="GAU20104.1"/>
    <property type="molecule type" value="Genomic_DNA"/>
</dbReference>
<accession>A0A2Z6LQ29</accession>
<dbReference type="SUPFAM" id="SSF54001">
    <property type="entry name" value="Cysteine proteinases"/>
    <property type="match status" value="1"/>
</dbReference>
<dbReference type="PANTHER" id="PTHR12411">
    <property type="entry name" value="CYSTEINE PROTEASE FAMILY C1-RELATED"/>
    <property type="match status" value="1"/>
</dbReference>
<organism evidence="7 8">
    <name type="scientific">Trifolium subterraneum</name>
    <name type="common">Subterranean clover</name>
    <dbReference type="NCBI Taxonomy" id="3900"/>
    <lineage>
        <taxon>Eukaryota</taxon>
        <taxon>Viridiplantae</taxon>
        <taxon>Streptophyta</taxon>
        <taxon>Embryophyta</taxon>
        <taxon>Tracheophyta</taxon>
        <taxon>Spermatophyta</taxon>
        <taxon>Magnoliopsida</taxon>
        <taxon>eudicotyledons</taxon>
        <taxon>Gunneridae</taxon>
        <taxon>Pentapetalae</taxon>
        <taxon>rosids</taxon>
        <taxon>fabids</taxon>
        <taxon>Fabales</taxon>
        <taxon>Fabaceae</taxon>
        <taxon>Papilionoideae</taxon>
        <taxon>50 kb inversion clade</taxon>
        <taxon>NPAAA clade</taxon>
        <taxon>Hologalegina</taxon>
        <taxon>IRL clade</taxon>
        <taxon>Trifolieae</taxon>
        <taxon>Trifolium</taxon>
    </lineage>
</organism>
<protein>
    <recommendedName>
        <fullName evidence="6">Peptidase C1A papain C-terminal domain-containing protein</fullName>
    </recommendedName>
</protein>
<reference evidence="8" key="1">
    <citation type="journal article" date="2017" name="Front. Plant Sci.">
        <title>Climate Clever Clovers: New Paradigm to Reduce the Environmental Footprint of Ruminants by Breeding Low Methanogenic Forages Utilizing Haplotype Variation.</title>
        <authorList>
            <person name="Kaur P."/>
            <person name="Appels R."/>
            <person name="Bayer P.E."/>
            <person name="Keeble-Gagnere G."/>
            <person name="Wang J."/>
            <person name="Hirakawa H."/>
            <person name="Shirasawa K."/>
            <person name="Vercoe P."/>
            <person name="Stefanova K."/>
            <person name="Durmic Z."/>
            <person name="Nichols P."/>
            <person name="Revell C."/>
            <person name="Isobe S.N."/>
            <person name="Edwards D."/>
            <person name="Erskine W."/>
        </authorList>
    </citation>
    <scope>NUCLEOTIDE SEQUENCE [LARGE SCALE GENOMIC DNA]</scope>
    <source>
        <strain evidence="8">cv. Daliak</strain>
    </source>
</reference>
<dbReference type="GO" id="GO:0006508">
    <property type="term" value="P:proteolysis"/>
    <property type="evidence" value="ECO:0007669"/>
    <property type="project" value="UniProtKB-KW"/>
</dbReference>
<evidence type="ECO:0000313" key="8">
    <source>
        <dbReference type="Proteomes" id="UP000242715"/>
    </source>
</evidence>
<keyword evidence="2" id="KW-0645">Protease</keyword>
<evidence type="ECO:0000256" key="3">
    <source>
        <dbReference type="ARBA" id="ARBA00022801"/>
    </source>
</evidence>
<evidence type="ECO:0000256" key="4">
    <source>
        <dbReference type="ARBA" id="ARBA00022807"/>
    </source>
</evidence>
<feature type="domain" description="Peptidase C1A papain C-terminal" evidence="6">
    <location>
        <begin position="2"/>
        <end position="219"/>
    </location>
</feature>
<dbReference type="InterPro" id="IPR013128">
    <property type="entry name" value="Peptidase_C1A"/>
</dbReference>
<comment type="similarity">
    <text evidence="1">Belongs to the peptidase C1 family.</text>
</comment>
<feature type="compositionally biased region" description="Acidic residues" evidence="5">
    <location>
        <begin position="62"/>
        <end position="82"/>
    </location>
</feature>
<dbReference type="Pfam" id="PF00112">
    <property type="entry name" value="Peptidase_C1"/>
    <property type="match status" value="1"/>
</dbReference>
<sequence length="232" mass="26048">MVDLRDRGYFNDVTNQKAGECCYADAALGGVKYLHHRKQVGQNRVILSPQDIYNNLVYGQNEVDDDDDEEEEEEDDDEEEEEDKHAKTSMQTLAWIRENGCVLEEACPYTGIAVPPKPLAERRNDVKLRIVTSKPVELDNLEEHIRTIGPDVIYTGPADAAAFDIAEGHSVLVMGFGPEYWLIRNSYGDQWGNVGYAKFTRASVHGRFLINGGWAPVGISYHDPNGDPYDVI</sequence>
<gene>
    <name evidence="7" type="ORF">TSUD_381960</name>
</gene>
<evidence type="ECO:0000256" key="2">
    <source>
        <dbReference type="ARBA" id="ARBA00022670"/>
    </source>
</evidence>
<evidence type="ECO:0000313" key="7">
    <source>
        <dbReference type="EMBL" id="GAU20104.1"/>
    </source>
</evidence>
<name>A0A2Z6LQ29_TRISU</name>
<dbReference type="SMART" id="SM00645">
    <property type="entry name" value="Pept_C1"/>
    <property type="match status" value="1"/>
</dbReference>